<proteinExistence type="predicted"/>
<feature type="chain" id="PRO_5043124590" evidence="2">
    <location>
        <begin position="16"/>
        <end position="67"/>
    </location>
</feature>
<reference evidence="3 4" key="2">
    <citation type="submission" date="2018-11" db="EMBL/GenBank/DDBJ databases">
        <authorList>
            <consortium name="Pathogen Informatics"/>
        </authorList>
    </citation>
    <scope>NUCLEOTIDE SEQUENCE [LARGE SCALE GENOMIC DNA]</scope>
    <source>
        <strain evidence="3 4">MHpl1</strain>
    </source>
</reference>
<dbReference type="OrthoDB" id="5891537at2759"/>
<reference evidence="5" key="1">
    <citation type="submission" date="2017-02" db="UniProtKB">
        <authorList>
            <consortium name="WormBaseParasite"/>
        </authorList>
    </citation>
    <scope>IDENTIFICATION</scope>
</reference>
<dbReference type="EMBL" id="UZAF01023234">
    <property type="protein sequence ID" value="VDO89097.1"/>
    <property type="molecule type" value="Genomic_DNA"/>
</dbReference>
<dbReference type="WBParaSite" id="HPLM_0002131401-mRNA-1">
    <property type="protein sequence ID" value="HPLM_0002131401-mRNA-1"/>
    <property type="gene ID" value="HPLM_0002131401"/>
</dbReference>
<protein>
    <submittedName>
        <fullName evidence="5">Secreted protein</fullName>
    </submittedName>
</protein>
<evidence type="ECO:0000313" key="4">
    <source>
        <dbReference type="Proteomes" id="UP000268014"/>
    </source>
</evidence>
<keyword evidence="4" id="KW-1185">Reference proteome</keyword>
<evidence type="ECO:0000256" key="1">
    <source>
        <dbReference type="SAM" id="MobiDB-lite"/>
    </source>
</evidence>
<feature type="region of interest" description="Disordered" evidence="1">
    <location>
        <begin position="23"/>
        <end position="67"/>
    </location>
</feature>
<dbReference type="Proteomes" id="UP000268014">
    <property type="component" value="Unassembled WGS sequence"/>
</dbReference>
<feature type="signal peptide" evidence="2">
    <location>
        <begin position="1"/>
        <end position="15"/>
    </location>
</feature>
<gene>
    <name evidence="3" type="ORF">HPLM_LOCUS21303</name>
</gene>
<evidence type="ECO:0000256" key="2">
    <source>
        <dbReference type="SAM" id="SignalP"/>
    </source>
</evidence>
<name>A0A0N4XAB9_HAEPC</name>
<dbReference type="AlphaFoldDB" id="A0A0N4XAB9"/>
<keyword evidence="2" id="KW-0732">Signal</keyword>
<evidence type="ECO:0000313" key="3">
    <source>
        <dbReference type="EMBL" id="VDO89097.1"/>
    </source>
</evidence>
<dbReference type="OMA" id="TSDMETE"/>
<feature type="compositionally biased region" description="Basic and acidic residues" evidence="1">
    <location>
        <begin position="41"/>
        <end position="54"/>
    </location>
</feature>
<evidence type="ECO:0000313" key="5">
    <source>
        <dbReference type="WBParaSite" id="HPLM_0002131401-mRNA-1"/>
    </source>
</evidence>
<organism evidence="5">
    <name type="scientific">Haemonchus placei</name>
    <name type="common">Barber's pole worm</name>
    <dbReference type="NCBI Taxonomy" id="6290"/>
    <lineage>
        <taxon>Eukaryota</taxon>
        <taxon>Metazoa</taxon>
        <taxon>Ecdysozoa</taxon>
        <taxon>Nematoda</taxon>
        <taxon>Chromadorea</taxon>
        <taxon>Rhabditida</taxon>
        <taxon>Rhabditina</taxon>
        <taxon>Rhabditomorpha</taxon>
        <taxon>Strongyloidea</taxon>
        <taxon>Trichostrongylidae</taxon>
        <taxon>Haemonchus</taxon>
    </lineage>
</organism>
<sequence length="67" mass="7258">MERLLLPFLVIVVIAVPKALPPPKDVGTGDKHVSVGLSTKHPYDNRTSDMETEIKNYASKGKAQANA</sequence>
<accession>A0A0N4XAB9</accession>